<reference evidence="2" key="1">
    <citation type="submission" date="2019-11" db="EMBL/GenBank/DDBJ databases">
        <title>Genome sequence of Heliorestis convoluta strain HH, an alkaliphilic and minimalistic phototrophic bacterium from a soda lake in Egypt.</title>
        <authorList>
            <person name="Dewey E.D."/>
            <person name="Stokes L.M."/>
            <person name="Burchell B.M."/>
            <person name="Shaffer K.N."/>
            <person name="Huntington A.M."/>
            <person name="Baker J.M."/>
            <person name="Nadendla S."/>
            <person name="Giglio M.G."/>
            <person name="Touchman J.W."/>
            <person name="Blankenship R.E."/>
            <person name="Madigan M.T."/>
            <person name="Sattley W.M."/>
        </authorList>
    </citation>
    <scope>NUCLEOTIDE SEQUENCE [LARGE SCALE GENOMIC DNA]</scope>
    <source>
        <strain evidence="2">HH</strain>
    </source>
</reference>
<dbReference type="EMBL" id="CP045875">
    <property type="protein sequence ID" value="QGG46239.1"/>
    <property type="molecule type" value="Genomic_DNA"/>
</dbReference>
<sequence length="49" mass="5821">MPKIFKKVFSLFFFDDVLKKKKGLCFPCKLPFVASFIDVVSEKTYTYYL</sequence>
<organism evidence="1 2">
    <name type="scientific">Heliorestis convoluta</name>
    <dbReference type="NCBI Taxonomy" id="356322"/>
    <lineage>
        <taxon>Bacteria</taxon>
        <taxon>Bacillati</taxon>
        <taxon>Bacillota</taxon>
        <taxon>Clostridia</taxon>
        <taxon>Eubacteriales</taxon>
        <taxon>Heliobacteriaceae</taxon>
        <taxon>Heliorestis</taxon>
    </lineage>
</organism>
<name>A0A5Q2MY35_9FIRM</name>
<proteinExistence type="predicted"/>
<dbReference type="KEGG" id="hcv:FTV88_0060"/>
<dbReference type="Proteomes" id="UP000366051">
    <property type="component" value="Chromosome"/>
</dbReference>
<dbReference type="AlphaFoldDB" id="A0A5Q2MY35"/>
<evidence type="ECO:0000313" key="2">
    <source>
        <dbReference type="Proteomes" id="UP000366051"/>
    </source>
</evidence>
<gene>
    <name evidence="1" type="ORF">FTV88_0060</name>
</gene>
<evidence type="ECO:0000313" key="1">
    <source>
        <dbReference type="EMBL" id="QGG46239.1"/>
    </source>
</evidence>
<accession>A0A5Q2MY35</accession>
<keyword evidence="2" id="KW-1185">Reference proteome</keyword>
<protein>
    <submittedName>
        <fullName evidence="1">Uncharacterized protein</fullName>
    </submittedName>
</protein>